<dbReference type="CDD" id="cd04301">
    <property type="entry name" value="NAT_SF"/>
    <property type="match status" value="1"/>
</dbReference>
<evidence type="ECO:0000256" key="1">
    <source>
        <dbReference type="SAM" id="MobiDB-lite"/>
    </source>
</evidence>
<dbReference type="STRING" id="693977.Deipr_1622"/>
<dbReference type="InterPro" id="IPR016181">
    <property type="entry name" value="Acyl_CoA_acyltransferase"/>
</dbReference>
<dbReference type="InterPro" id="IPR000182">
    <property type="entry name" value="GNAT_dom"/>
</dbReference>
<dbReference type="Proteomes" id="UP000007718">
    <property type="component" value="Chromosome"/>
</dbReference>
<dbReference type="GO" id="GO:0005737">
    <property type="term" value="C:cytoplasm"/>
    <property type="evidence" value="ECO:0007669"/>
    <property type="project" value="TreeGrafter"/>
</dbReference>
<accession>F0RKP8</accession>
<evidence type="ECO:0000313" key="3">
    <source>
        <dbReference type="EMBL" id="ADY26760.1"/>
    </source>
</evidence>
<keyword evidence="3" id="KW-0808">Transferase</keyword>
<reference evidence="4" key="1">
    <citation type="submission" date="2011-02" db="EMBL/GenBank/DDBJ databases">
        <title>The complete sequence of chromosome of Deinococcus proteolyticus DSM 20540.</title>
        <authorList>
            <consortium name="US DOE Joint Genome Institute (JGI-PGF)"/>
            <person name="Lucas S."/>
            <person name="Copeland A."/>
            <person name="Lapidus A."/>
            <person name="Bruce D."/>
            <person name="Goodwin L."/>
            <person name="Pitluck S."/>
            <person name="Kyrpides N."/>
            <person name="Mavromatis K."/>
            <person name="Pagani I."/>
            <person name="Ivanova N."/>
            <person name="Ovchinnikova G."/>
            <person name="Zeytun A."/>
            <person name="Detter J.C."/>
            <person name="Han C."/>
            <person name="Land M."/>
            <person name="Hauser L."/>
            <person name="Markowitz V."/>
            <person name="Cheng J.-F."/>
            <person name="Hugenholtz P."/>
            <person name="Woyke T."/>
            <person name="Wu D."/>
            <person name="Pukall R."/>
            <person name="Steenblock K."/>
            <person name="Brambilla E."/>
            <person name="Klenk H.-P."/>
            <person name="Eisen J.A."/>
        </authorList>
    </citation>
    <scope>NUCLEOTIDE SEQUENCE [LARGE SCALE GENOMIC DNA]</scope>
    <source>
        <strain evidence="4">ATCC 35074 / DSM 20540 / JCM 6276 / NBRC 101906 / NCIMB 13154 / VKM Ac-1939 / CCM 2703 / MRP</strain>
    </source>
</reference>
<dbReference type="OrthoDB" id="9785602at2"/>
<dbReference type="PANTHER" id="PTHR43441">
    <property type="entry name" value="RIBOSOMAL-PROTEIN-SERINE ACETYLTRANSFERASE"/>
    <property type="match status" value="1"/>
</dbReference>
<protein>
    <submittedName>
        <fullName evidence="3">GCN5-related N-acetyltransferase</fullName>
    </submittedName>
</protein>
<sequence>MTAPFPLSTSRLTLRLYKPDDLTALLGYYSQPQVARYLLDEPWTRPFAEQQVQKRLQRQGLDTPAGALAVVWEVQGEVIGDAALWLTDDTGKVAEIGWVLHPDFAGQGFATEAVGALLNVAFEGYSLHRVAAQMDARNLASGKLCERLGMKKEAYLRQNWWSKGEWTDTVIYAVLAADRRESPAEHEASNPAARMDTVYEKKSSDPSEAATQLGFEALRVSD</sequence>
<dbReference type="GO" id="GO:1990189">
    <property type="term" value="F:protein N-terminal-serine acetyltransferase activity"/>
    <property type="evidence" value="ECO:0007669"/>
    <property type="project" value="TreeGrafter"/>
</dbReference>
<organism evidence="3 4">
    <name type="scientific">Deinococcus proteolyticus (strain ATCC 35074 / DSM 20540 / JCM 6276 / NBRC 101906 / NCIMB 13154 / VKM Ac-1939 / CCM 2703 / MRP)</name>
    <dbReference type="NCBI Taxonomy" id="693977"/>
    <lineage>
        <taxon>Bacteria</taxon>
        <taxon>Thermotogati</taxon>
        <taxon>Deinococcota</taxon>
        <taxon>Deinococci</taxon>
        <taxon>Deinococcales</taxon>
        <taxon>Deinococcaceae</taxon>
        <taxon>Deinococcus</taxon>
    </lineage>
</organism>
<dbReference type="eggNOG" id="COG1670">
    <property type="taxonomic scope" value="Bacteria"/>
</dbReference>
<dbReference type="PROSITE" id="PS51186">
    <property type="entry name" value="GNAT"/>
    <property type="match status" value="1"/>
</dbReference>
<name>F0RKP8_DEIPM</name>
<dbReference type="RefSeq" id="WP_013615368.1">
    <property type="nucleotide sequence ID" value="NC_015161.1"/>
</dbReference>
<dbReference type="PANTHER" id="PTHR43441:SF11">
    <property type="entry name" value="RIBOSOMAL-PROTEIN-SERINE ACETYLTRANSFERASE"/>
    <property type="match status" value="1"/>
</dbReference>
<dbReference type="Gene3D" id="3.40.630.30">
    <property type="match status" value="1"/>
</dbReference>
<proteinExistence type="predicted"/>
<dbReference type="KEGG" id="dpt:Deipr_1622"/>
<dbReference type="EMBL" id="CP002536">
    <property type="protein sequence ID" value="ADY26760.1"/>
    <property type="molecule type" value="Genomic_DNA"/>
</dbReference>
<keyword evidence="4" id="KW-1185">Reference proteome</keyword>
<reference evidence="3 4" key="2">
    <citation type="journal article" date="2012" name="Stand. Genomic Sci.">
        <title>Complete genome sequence of the orange-red pigmented, radioresistant Deinococcus proteolyticus type strain (MRP(T)).</title>
        <authorList>
            <person name="Copeland A."/>
            <person name="Zeytun A."/>
            <person name="Yassawong M."/>
            <person name="Nolan M."/>
            <person name="Lucas S."/>
            <person name="Hammon N."/>
            <person name="Deshpande S."/>
            <person name="Cheng J.F."/>
            <person name="Han C."/>
            <person name="Tapia R."/>
            <person name="Goodwin L.A."/>
            <person name="Pitluck S."/>
            <person name="Mavromatis K."/>
            <person name="Liolios K."/>
            <person name="Pagani I."/>
            <person name="Ivanova N."/>
            <person name="Mikhailova N."/>
            <person name="Pati A."/>
            <person name="Chen A."/>
            <person name="Palaniappan K."/>
            <person name="Land M."/>
            <person name="Hauser L."/>
            <person name="Jeffries C.D."/>
            <person name="Brambilla E.M."/>
            <person name="Rohde M."/>
            <person name="Sikorski J."/>
            <person name="Pukall R."/>
            <person name="Goker M."/>
            <person name="Detter J.C."/>
            <person name="Woyke T."/>
            <person name="Bristow J."/>
            <person name="Eisen J.A."/>
            <person name="Markowitz V."/>
            <person name="Hugenholtz P."/>
            <person name="Kyrpides N.C."/>
            <person name="Klenk H.P."/>
            <person name="Lapidus A."/>
        </authorList>
    </citation>
    <scope>NUCLEOTIDE SEQUENCE [LARGE SCALE GENOMIC DNA]</scope>
    <source>
        <strain evidence="4">ATCC 35074 / DSM 20540 / JCM 6276 / NBRC 101906 / NCIMB 13154 / VKM Ac-1939 / CCM 2703 / MRP</strain>
    </source>
</reference>
<evidence type="ECO:0000313" key="4">
    <source>
        <dbReference type="Proteomes" id="UP000007718"/>
    </source>
</evidence>
<gene>
    <name evidence="3" type="ordered locus">Deipr_1622</name>
</gene>
<feature type="domain" description="N-acetyltransferase" evidence="2">
    <location>
        <begin position="12"/>
        <end position="177"/>
    </location>
</feature>
<dbReference type="AlphaFoldDB" id="F0RKP8"/>
<dbReference type="HOGENOM" id="CLU_013985_3_6_0"/>
<evidence type="ECO:0000259" key="2">
    <source>
        <dbReference type="PROSITE" id="PS51186"/>
    </source>
</evidence>
<feature type="region of interest" description="Disordered" evidence="1">
    <location>
        <begin position="180"/>
        <end position="209"/>
    </location>
</feature>
<dbReference type="InterPro" id="IPR051908">
    <property type="entry name" value="Ribosomal_N-acetyltransferase"/>
</dbReference>
<dbReference type="SUPFAM" id="SSF55729">
    <property type="entry name" value="Acyl-CoA N-acyltransferases (Nat)"/>
    <property type="match status" value="1"/>
</dbReference>
<dbReference type="Pfam" id="PF13302">
    <property type="entry name" value="Acetyltransf_3"/>
    <property type="match status" value="1"/>
</dbReference>
<dbReference type="GO" id="GO:0008999">
    <property type="term" value="F:protein-N-terminal-alanine acetyltransferase activity"/>
    <property type="evidence" value="ECO:0007669"/>
    <property type="project" value="TreeGrafter"/>
</dbReference>